<dbReference type="EnsemblPlants" id="KEH28872">
    <property type="protein sequence ID" value="KEH28872"/>
    <property type="gene ID" value="MTR_4g015745"/>
</dbReference>
<dbReference type="HOGENOM" id="CLU_2174739_0_0_1"/>
<dbReference type="EMBL" id="CM001220">
    <property type="protein sequence ID" value="KEH28872.1"/>
    <property type="molecule type" value="Genomic_DNA"/>
</dbReference>
<protein>
    <submittedName>
        <fullName evidence="2 3">Uncharacterized protein</fullName>
    </submittedName>
</protein>
<reference evidence="2 4" key="2">
    <citation type="journal article" date="2014" name="BMC Genomics">
        <title>An improved genome release (version Mt4.0) for the model legume Medicago truncatula.</title>
        <authorList>
            <person name="Tang H."/>
            <person name="Krishnakumar V."/>
            <person name="Bidwell S."/>
            <person name="Rosen B."/>
            <person name="Chan A."/>
            <person name="Zhou S."/>
            <person name="Gentzbittel L."/>
            <person name="Childs K.L."/>
            <person name="Yandell M."/>
            <person name="Gundlach H."/>
            <person name="Mayer K.F."/>
            <person name="Schwartz D.C."/>
            <person name="Town C.D."/>
        </authorList>
    </citation>
    <scope>GENOME REANNOTATION</scope>
    <source>
        <strain evidence="2">A17</strain>
        <strain evidence="3 4">cv. Jemalong A17</strain>
    </source>
</reference>
<sequence>MNGNLGTTFLQSIHYQIEMLNSCNNSQVNIDMNLELITSGTSYGILQERRLPQESLFGIERCYSIFLFDFLPLSRVQFWNSGAVVPPPATAPENCTRRRREGKRGTGFWF</sequence>
<organism evidence="2 4">
    <name type="scientific">Medicago truncatula</name>
    <name type="common">Barrel medic</name>
    <name type="synonym">Medicago tribuloides</name>
    <dbReference type="NCBI Taxonomy" id="3880"/>
    <lineage>
        <taxon>Eukaryota</taxon>
        <taxon>Viridiplantae</taxon>
        <taxon>Streptophyta</taxon>
        <taxon>Embryophyta</taxon>
        <taxon>Tracheophyta</taxon>
        <taxon>Spermatophyta</taxon>
        <taxon>Magnoliopsida</taxon>
        <taxon>eudicotyledons</taxon>
        <taxon>Gunneridae</taxon>
        <taxon>Pentapetalae</taxon>
        <taxon>rosids</taxon>
        <taxon>fabids</taxon>
        <taxon>Fabales</taxon>
        <taxon>Fabaceae</taxon>
        <taxon>Papilionoideae</taxon>
        <taxon>50 kb inversion clade</taxon>
        <taxon>NPAAA clade</taxon>
        <taxon>Hologalegina</taxon>
        <taxon>IRL clade</taxon>
        <taxon>Trifolieae</taxon>
        <taxon>Medicago</taxon>
    </lineage>
</organism>
<feature type="region of interest" description="Disordered" evidence="1">
    <location>
        <begin position="89"/>
        <end position="110"/>
    </location>
</feature>
<reference evidence="2 4" key="1">
    <citation type="journal article" date="2011" name="Nature">
        <title>The Medicago genome provides insight into the evolution of rhizobial symbioses.</title>
        <authorList>
            <person name="Young N.D."/>
            <person name="Debelle F."/>
            <person name="Oldroyd G.E."/>
            <person name="Geurts R."/>
            <person name="Cannon S.B."/>
            <person name="Udvardi M.K."/>
            <person name="Benedito V.A."/>
            <person name="Mayer K.F."/>
            <person name="Gouzy J."/>
            <person name="Schoof H."/>
            <person name="Van de Peer Y."/>
            <person name="Proost S."/>
            <person name="Cook D.R."/>
            <person name="Meyers B.C."/>
            <person name="Spannagl M."/>
            <person name="Cheung F."/>
            <person name="De Mita S."/>
            <person name="Krishnakumar V."/>
            <person name="Gundlach H."/>
            <person name="Zhou S."/>
            <person name="Mudge J."/>
            <person name="Bharti A.K."/>
            <person name="Murray J.D."/>
            <person name="Naoumkina M.A."/>
            <person name="Rosen B."/>
            <person name="Silverstein K.A."/>
            <person name="Tang H."/>
            <person name="Rombauts S."/>
            <person name="Zhao P.X."/>
            <person name="Zhou P."/>
            <person name="Barbe V."/>
            <person name="Bardou P."/>
            <person name="Bechner M."/>
            <person name="Bellec A."/>
            <person name="Berger A."/>
            <person name="Berges H."/>
            <person name="Bidwell S."/>
            <person name="Bisseling T."/>
            <person name="Choisne N."/>
            <person name="Couloux A."/>
            <person name="Denny R."/>
            <person name="Deshpande S."/>
            <person name="Dai X."/>
            <person name="Doyle J.J."/>
            <person name="Dudez A.M."/>
            <person name="Farmer A.D."/>
            <person name="Fouteau S."/>
            <person name="Franken C."/>
            <person name="Gibelin C."/>
            <person name="Gish J."/>
            <person name="Goldstein S."/>
            <person name="Gonzalez A.J."/>
            <person name="Green P.J."/>
            <person name="Hallab A."/>
            <person name="Hartog M."/>
            <person name="Hua A."/>
            <person name="Humphray S.J."/>
            <person name="Jeong D.H."/>
            <person name="Jing Y."/>
            <person name="Jocker A."/>
            <person name="Kenton S.M."/>
            <person name="Kim D.J."/>
            <person name="Klee K."/>
            <person name="Lai H."/>
            <person name="Lang C."/>
            <person name="Lin S."/>
            <person name="Macmil S.L."/>
            <person name="Magdelenat G."/>
            <person name="Matthews L."/>
            <person name="McCorrison J."/>
            <person name="Monaghan E.L."/>
            <person name="Mun J.H."/>
            <person name="Najar F.Z."/>
            <person name="Nicholson C."/>
            <person name="Noirot C."/>
            <person name="O'Bleness M."/>
            <person name="Paule C.R."/>
            <person name="Poulain J."/>
            <person name="Prion F."/>
            <person name="Qin B."/>
            <person name="Qu C."/>
            <person name="Retzel E.F."/>
            <person name="Riddle C."/>
            <person name="Sallet E."/>
            <person name="Samain S."/>
            <person name="Samson N."/>
            <person name="Sanders I."/>
            <person name="Saurat O."/>
            <person name="Scarpelli C."/>
            <person name="Schiex T."/>
            <person name="Segurens B."/>
            <person name="Severin A.J."/>
            <person name="Sherrier D.J."/>
            <person name="Shi R."/>
            <person name="Sims S."/>
            <person name="Singer S.R."/>
            <person name="Sinharoy S."/>
            <person name="Sterck L."/>
            <person name="Viollet A."/>
            <person name="Wang B.B."/>
            <person name="Wang K."/>
            <person name="Wang M."/>
            <person name="Wang X."/>
            <person name="Warfsmann J."/>
            <person name="Weissenbach J."/>
            <person name="White D.D."/>
            <person name="White J.D."/>
            <person name="Wiley G.B."/>
            <person name="Wincker P."/>
            <person name="Xing Y."/>
            <person name="Yang L."/>
            <person name="Yao Z."/>
            <person name="Ying F."/>
            <person name="Zhai J."/>
            <person name="Zhou L."/>
            <person name="Zuber A."/>
            <person name="Denarie J."/>
            <person name="Dixon R.A."/>
            <person name="May G.D."/>
            <person name="Schwartz D.C."/>
            <person name="Rogers J."/>
            <person name="Quetier F."/>
            <person name="Town C.D."/>
            <person name="Roe B.A."/>
        </authorList>
    </citation>
    <scope>NUCLEOTIDE SEQUENCE [LARGE SCALE GENOMIC DNA]</scope>
    <source>
        <strain evidence="2">A17</strain>
        <strain evidence="3 4">cv. Jemalong A17</strain>
    </source>
</reference>
<evidence type="ECO:0000313" key="3">
    <source>
        <dbReference type="EnsemblPlants" id="KEH28872"/>
    </source>
</evidence>
<dbReference type="AlphaFoldDB" id="A0A072UGU9"/>
<evidence type="ECO:0000313" key="2">
    <source>
        <dbReference type="EMBL" id="KEH28872.1"/>
    </source>
</evidence>
<reference evidence="3" key="3">
    <citation type="submission" date="2015-04" db="UniProtKB">
        <authorList>
            <consortium name="EnsemblPlants"/>
        </authorList>
    </citation>
    <scope>IDENTIFICATION</scope>
    <source>
        <strain evidence="3">cv. Jemalong A17</strain>
    </source>
</reference>
<gene>
    <name evidence="2" type="ordered locus">MTR_4g015745</name>
</gene>
<evidence type="ECO:0000313" key="4">
    <source>
        <dbReference type="Proteomes" id="UP000002051"/>
    </source>
</evidence>
<keyword evidence="4" id="KW-1185">Reference proteome</keyword>
<dbReference type="Proteomes" id="UP000002051">
    <property type="component" value="Chromosome 4"/>
</dbReference>
<accession>A0A072UGU9</accession>
<evidence type="ECO:0000256" key="1">
    <source>
        <dbReference type="SAM" id="MobiDB-lite"/>
    </source>
</evidence>
<proteinExistence type="predicted"/>
<name>A0A072UGU9_MEDTR</name>